<accession>A0AAW2U1L3</accession>
<dbReference type="AlphaFoldDB" id="A0AAW2U1L3"/>
<proteinExistence type="predicted"/>
<gene>
    <name evidence="1" type="ORF">Sradi_1904000</name>
</gene>
<organism evidence="1">
    <name type="scientific">Sesamum radiatum</name>
    <name type="common">Black benniseed</name>
    <dbReference type="NCBI Taxonomy" id="300843"/>
    <lineage>
        <taxon>Eukaryota</taxon>
        <taxon>Viridiplantae</taxon>
        <taxon>Streptophyta</taxon>
        <taxon>Embryophyta</taxon>
        <taxon>Tracheophyta</taxon>
        <taxon>Spermatophyta</taxon>
        <taxon>Magnoliopsida</taxon>
        <taxon>eudicotyledons</taxon>
        <taxon>Gunneridae</taxon>
        <taxon>Pentapetalae</taxon>
        <taxon>asterids</taxon>
        <taxon>lamiids</taxon>
        <taxon>Lamiales</taxon>
        <taxon>Pedaliaceae</taxon>
        <taxon>Sesamum</taxon>
    </lineage>
</organism>
<evidence type="ECO:0000313" key="1">
    <source>
        <dbReference type="EMBL" id="KAL0409696.1"/>
    </source>
</evidence>
<dbReference type="EMBL" id="JACGWJ010000007">
    <property type="protein sequence ID" value="KAL0409696.1"/>
    <property type="molecule type" value="Genomic_DNA"/>
</dbReference>
<reference evidence="1" key="1">
    <citation type="submission" date="2020-06" db="EMBL/GenBank/DDBJ databases">
        <authorList>
            <person name="Li T."/>
            <person name="Hu X."/>
            <person name="Zhang T."/>
            <person name="Song X."/>
            <person name="Zhang H."/>
            <person name="Dai N."/>
            <person name="Sheng W."/>
            <person name="Hou X."/>
            <person name="Wei L."/>
        </authorList>
    </citation>
    <scope>NUCLEOTIDE SEQUENCE</scope>
    <source>
        <strain evidence="1">G02</strain>
        <tissue evidence="1">Leaf</tissue>
    </source>
</reference>
<comment type="caution">
    <text evidence="1">The sequence shown here is derived from an EMBL/GenBank/DDBJ whole genome shotgun (WGS) entry which is preliminary data.</text>
</comment>
<sequence>MAERFGVTFKVSLRAAGYQGQHLSCEWVIEASTLKPRNPTHETCYRVQAVHEGSLTKMSDRGTTLHCGQILRSCRKARMHILCAVWDHCEMSAYRMGHELKMRFYSGEAHRTATTKA</sequence>
<protein>
    <submittedName>
        <fullName evidence="1">Uncharacterized protein</fullName>
    </submittedName>
</protein>
<reference evidence="1" key="2">
    <citation type="journal article" date="2024" name="Plant">
        <title>Genomic evolution and insights into agronomic trait innovations of Sesamum species.</title>
        <authorList>
            <person name="Miao H."/>
            <person name="Wang L."/>
            <person name="Qu L."/>
            <person name="Liu H."/>
            <person name="Sun Y."/>
            <person name="Le M."/>
            <person name="Wang Q."/>
            <person name="Wei S."/>
            <person name="Zheng Y."/>
            <person name="Lin W."/>
            <person name="Duan Y."/>
            <person name="Cao H."/>
            <person name="Xiong S."/>
            <person name="Wang X."/>
            <person name="Wei L."/>
            <person name="Li C."/>
            <person name="Ma Q."/>
            <person name="Ju M."/>
            <person name="Zhao R."/>
            <person name="Li G."/>
            <person name="Mu C."/>
            <person name="Tian Q."/>
            <person name="Mei H."/>
            <person name="Zhang T."/>
            <person name="Gao T."/>
            <person name="Zhang H."/>
        </authorList>
    </citation>
    <scope>NUCLEOTIDE SEQUENCE</scope>
    <source>
        <strain evidence="1">G02</strain>
    </source>
</reference>
<name>A0AAW2U1L3_SESRA</name>